<feature type="transmembrane region" description="Helical" evidence="1">
    <location>
        <begin position="20"/>
        <end position="48"/>
    </location>
</feature>
<keyword evidence="1" id="KW-0812">Transmembrane</keyword>
<evidence type="ECO:0000256" key="1">
    <source>
        <dbReference type="SAM" id="Phobius"/>
    </source>
</evidence>
<dbReference type="RefSeq" id="WP_202856211.1">
    <property type="nucleotide sequence ID" value="NZ_JAEUGD010000031.1"/>
</dbReference>
<sequence>MKSIKTSKKFTQKQTNLGYFFLVASIILVFAGRVEMVAVAILHLVVAYNQKDKDLIKIEKDHLEIKLSLLSSTRFIKFSDITKVEEVNPKKVFLHYNEGPKSKKLRIPVHMIEPIELEDFLTFINNKLKPVPDTSL</sequence>
<keyword evidence="1" id="KW-0472">Membrane</keyword>
<protein>
    <submittedName>
        <fullName evidence="2">Uncharacterized protein</fullName>
    </submittedName>
</protein>
<proteinExistence type="predicted"/>
<evidence type="ECO:0000313" key="2">
    <source>
        <dbReference type="EMBL" id="MBL6446677.1"/>
    </source>
</evidence>
<reference evidence="2" key="1">
    <citation type="submission" date="2021-01" db="EMBL/GenBank/DDBJ databases">
        <title>Fulvivirga kasyanovii gen. nov., sp nov., a novel member of the phylum Bacteroidetes isolated from seawater in a mussel farm.</title>
        <authorList>
            <person name="Zhao L.-H."/>
            <person name="Wang Z.-J."/>
        </authorList>
    </citation>
    <scope>NUCLEOTIDE SEQUENCE</scope>
    <source>
        <strain evidence="2">29W222</strain>
    </source>
</reference>
<keyword evidence="1" id="KW-1133">Transmembrane helix</keyword>
<dbReference type="EMBL" id="JAEUGD010000031">
    <property type="protein sequence ID" value="MBL6446677.1"/>
    <property type="molecule type" value="Genomic_DNA"/>
</dbReference>
<dbReference type="Proteomes" id="UP000614216">
    <property type="component" value="Unassembled WGS sequence"/>
</dbReference>
<name>A0A937FX73_9BACT</name>
<gene>
    <name evidence="2" type="ORF">JMN32_10165</name>
</gene>
<accession>A0A937FX73</accession>
<dbReference type="AlphaFoldDB" id="A0A937FX73"/>
<evidence type="ECO:0000313" key="3">
    <source>
        <dbReference type="Proteomes" id="UP000614216"/>
    </source>
</evidence>
<comment type="caution">
    <text evidence="2">The sequence shown here is derived from an EMBL/GenBank/DDBJ whole genome shotgun (WGS) entry which is preliminary data.</text>
</comment>
<keyword evidence="3" id="KW-1185">Reference proteome</keyword>
<organism evidence="2 3">
    <name type="scientific">Fulvivirga marina</name>
    <dbReference type="NCBI Taxonomy" id="2494733"/>
    <lineage>
        <taxon>Bacteria</taxon>
        <taxon>Pseudomonadati</taxon>
        <taxon>Bacteroidota</taxon>
        <taxon>Cytophagia</taxon>
        <taxon>Cytophagales</taxon>
        <taxon>Fulvivirgaceae</taxon>
        <taxon>Fulvivirga</taxon>
    </lineage>
</organism>